<dbReference type="Pfam" id="PF04525">
    <property type="entry name" value="LOR"/>
    <property type="match status" value="1"/>
</dbReference>
<organism evidence="2 3">
    <name type="scientific">Cohaesibacter marisflavi</name>
    <dbReference type="NCBI Taxonomy" id="655353"/>
    <lineage>
        <taxon>Bacteria</taxon>
        <taxon>Pseudomonadati</taxon>
        <taxon>Pseudomonadota</taxon>
        <taxon>Alphaproteobacteria</taxon>
        <taxon>Hyphomicrobiales</taxon>
        <taxon>Cohaesibacteraceae</taxon>
    </lineage>
</organism>
<keyword evidence="1" id="KW-1133">Transmembrane helix</keyword>
<sequence length="382" mass="43160">MLHFKIQLVRAIFLIAAIGLFVLSLNYLIEGFSPGEADVATWPIIASTLLFILALVALQFFSPGLYNKFNDSVKLVVNTRGASLEEIFDAFKGMETAWGMPWFGKISTISKDVIILGPNPEEEYVFIRPVLGIFISVNFSTMTSRLRPASEDAWRLKQPERPKSTEGIIRYSFGSACLLPTLIDRLQGFFSSGKADNSALGMDSKEEIYLFNEEFKWTGQDFHLLDADLNPALTVTSQLPCKTFHIYETDSDQERFMLTKRLFHIFTTYDLYLDGSKFCRLKRRLVLHHTYFSGKTSQGKLELIKMNAMFGSNYQVKLADKQIGTIARKLNATLGNIVFDNFVLSVSDKKWLPLMAGMSVMVARQAQREKVTNAVTLSDVDD</sequence>
<gene>
    <name evidence="2" type="ORF">SAMN04488056_11725</name>
</gene>
<accession>A0A1I5LK32</accession>
<dbReference type="InterPro" id="IPR007612">
    <property type="entry name" value="LOR"/>
</dbReference>
<name>A0A1I5LK32_9HYPH</name>
<dbReference type="AlphaFoldDB" id="A0A1I5LK32"/>
<keyword evidence="3" id="KW-1185">Reference proteome</keyword>
<evidence type="ECO:0000313" key="3">
    <source>
        <dbReference type="Proteomes" id="UP000199236"/>
    </source>
</evidence>
<protein>
    <submittedName>
        <fullName evidence="2">Uncharacterized protein</fullName>
    </submittedName>
</protein>
<dbReference type="EMBL" id="FOVR01000017">
    <property type="protein sequence ID" value="SFO97555.1"/>
    <property type="molecule type" value="Genomic_DNA"/>
</dbReference>
<dbReference type="OrthoDB" id="2086982at2"/>
<dbReference type="RefSeq" id="WP_090075308.1">
    <property type="nucleotide sequence ID" value="NZ_FOVR01000017.1"/>
</dbReference>
<keyword evidence="1" id="KW-0472">Membrane</keyword>
<evidence type="ECO:0000313" key="2">
    <source>
        <dbReference type="EMBL" id="SFO97555.1"/>
    </source>
</evidence>
<keyword evidence="1" id="KW-0812">Transmembrane</keyword>
<feature type="transmembrane region" description="Helical" evidence="1">
    <location>
        <begin position="41"/>
        <end position="61"/>
    </location>
</feature>
<proteinExistence type="predicted"/>
<evidence type="ECO:0000256" key="1">
    <source>
        <dbReference type="SAM" id="Phobius"/>
    </source>
</evidence>
<reference evidence="2 3" key="1">
    <citation type="submission" date="2016-10" db="EMBL/GenBank/DDBJ databases">
        <authorList>
            <person name="de Groot N.N."/>
        </authorList>
    </citation>
    <scope>NUCLEOTIDE SEQUENCE [LARGE SCALE GENOMIC DNA]</scope>
    <source>
        <strain evidence="2 3">CGMCC 1.9157</strain>
    </source>
</reference>
<feature type="transmembrane region" description="Helical" evidence="1">
    <location>
        <begin position="12"/>
        <end position="29"/>
    </location>
</feature>
<dbReference type="Proteomes" id="UP000199236">
    <property type="component" value="Unassembled WGS sequence"/>
</dbReference>